<comment type="cofactor">
    <cofactor evidence="1 12">
        <name>heme</name>
        <dbReference type="ChEBI" id="CHEBI:30413"/>
    </cofactor>
</comment>
<accession>A0A7R9QQE8</accession>
<keyword evidence="14" id="KW-1133">Transmembrane helix</keyword>
<dbReference type="GO" id="GO:0005789">
    <property type="term" value="C:endoplasmic reticulum membrane"/>
    <property type="evidence" value="ECO:0007669"/>
    <property type="project" value="UniProtKB-SubCell"/>
</dbReference>
<keyword evidence="14" id="KW-0812">Transmembrane</keyword>
<keyword evidence="8 13" id="KW-0560">Oxidoreductase</keyword>
<evidence type="ECO:0000313" key="15">
    <source>
        <dbReference type="EMBL" id="CAD7654586.1"/>
    </source>
</evidence>
<dbReference type="Proteomes" id="UP000728032">
    <property type="component" value="Unassembled WGS sequence"/>
</dbReference>
<dbReference type="GO" id="GO:0020037">
    <property type="term" value="F:heme binding"/>
    <property type="evidence" value="ECO:0007669"/>
    <property type="project" value="InterPro"/>
</dbReference>
<dbReference type="InterPro" id="IPR002401">
    <property type="entry name" value="Cyt_P450_E_grp-I"/>
</dbReference>
<keyword evidence="10 13" id="KW-0503">Monooxygenase</keyword>
<dbReference type="InterPro" id="IPR036396">
    <property type="entry name" value="Cyt_P450_sf"/>
</dbReference>
<evidence type="ECO:0000256" key="11">
    <source>
        <dbReference type="ARBA" id="ARBA00043906"/>
    </source>
</evidence>
<keyword evidence="7" id="KW-0256">Endoplasmic reticulum</keyword>
<dbReference type="OrthoDB" id="6531954at2759"/>
<dbReference type="PRINTS" id="PR00463">
    <property type="entry name" value="EP450I"/>
</dbReference>
<dbReference type="InterPro" id="IPR001128">
    <property type="entry name" value="Cyt_P450"/>
</dbReference>
<dbReference type="FunFam" id="1.10.630.10:FF:000182">
    <property type="entry name" value="Cytochrome P450 3A4"/>
    <property type="match status" value="1"/>
</dbReference>
<dbReference type="InterPro" id="IPR050705">
    <property type="entry name" value="Cytochrome_P450_3A"/>
</dbReference>
<keyword evidence="7" id="KW-0492">Microsome</keyword>
<evidence type="ECO:0000256" key="7">
    <source>
        <dbReference type="ARBA" id="ARBA00022848"/>
    </source>
</evidence>
<evidence type="ECO:0000256" key="3">
    <source>
        <dbReference type="ARBA" id="ARBA00004406"/>
    </source>
</evidence>
<evidence type="ECO:0000313" key="16">
    <source>
        <dbReference type="Proteomes" id="UP000728032"/>
    </source>
</evidence>
<dbReference type="GO" id="GO:0016705">
    <property type="term" value="F:oxidoreductase activity, acting on paired donors, with incorporation or reduction of molecular oxygen"/>
    <property type="evidence" value="ECO:0007669"/>
    <property type="project" value="InterPro"/>
</dbReference>
<evidence type="ECO:0000256" key="14">
    <source>
        <dbReference type="SAM" id="Phobius"/>
    </source>
</evidence>
<gene>
    <name evidence="15" type="ORF">ONB1V03_LOCUS11233</name>
</gene>
<evidence type="ECO:0000256" key="5">
    <source>
        <dbReference type="ARBA" id="ARBA00022617"/>
    </source>
</evidence>
<evidence type="ECO:0000256" key="9">
    <source>
        <dbReference type="ARBA" id="ARBA00023004"/>
    </source>
</evidence>
<dbReference type="AlphaFoldDB" id="A0A7R9QQE8"/>
<dbReference type="GO" id="GO:0008395">
    <property type="term" value="F:steroid hydroxylase activity"/>
    <property type="evidence" value="ECO:0007669"/>
    <property type="project" value="TreeGrafter"/>
</dbReference>
<protein>
    <recommendedName>
        <fullName evidence="17">Cytochrome P450</fullName>
    </recommendedName>
</protein>
<feature type="transmembrane region" description="Helical" evidence="14">
    <location>
        <begin position="6"/>
        <end position="23"/>
    </location>
</feature>
<proteinExistence type="inferred from homology"/>
<dbReference type="Pfam" id="PF00067">
    <property type="entry name" value="p450"/>
    <property type="match status" value="1"/>
</dbReference>
<dbReference type="EMBL" id="CAJPVJ010008205">
    <property type="protein sequence ID" value="CAG2171773.1"/>
    <property type="molecule type" value="Genomic_DNA"/>
</dbReference>
<dbReference type="PRINTS" id="PR00385">
    <property type="entry name" value="P450"/>
</dbReference>
<comment type="function">
    <text evidence="11">Cytochromes P450 are a group of heme-thiolate monooxygenases. They oxidize a variety of structurally unrelated compounds, including steroids, fatty acids, and xenobiotics.</text>
</comment>
<dbReference type="PANTHER" id="PTHR24302">
    <property type="entry name" value="CYTOCHROME P450 FAMILY 3"/>
    <property type="match status" value="1"/>
</dbReference>
<organism evidence="15">
    <name type="scientific">Oppiella nova</name>
    <dbReference type="NCBI Taxonomy" id="334625"/>
    <lineage>
        <taxon>Eukaryota</taxon>
        <taxon>Metazoa</taxon>
        <taxon>Ecdysozoa</taxon>
        <taxon>Arthropoda</taxon>
        <taxon>Chelicerata</taxon>
        <taxon>Arachnida</taxon>
        <taxon>Acari</taxon>
        <taxon>Acariformes</taxon>
        <taxon>Sarcoptiformes</taxon>
        <taxon>Oribatida</taxon>
        <taxon>Brachypylina</taxon>
        <taxon>Oppioidea</taxon>
        <taxon>Oppiidae</taxon>
        <taxon>Oppiella</taxon>
    </lineage>
</organism>
<comment type="subcellular location">
    <subcellularLocation>
        <location evidence="3">Endoplasmic reticulum membrane</location>
        <topology evidence="3">Peripheral membrane protein</topology>
    </subcellularLocation>
    <subcellularLocation>
        <location evidence="2">Microsome membrane</location>
        <topology evidence="2">Peripheral membrane protein</topology>
    </subcellularLocation>
</comment>
<evidence type="ECO:0000256" key="12">
    <source>
        <dbReference type="PIRSR" id="PIRSR602401-1"/>
    </source>
</evidence>
<evidence type="ECO:0008006" key="17">
    <source>
        <dbReference type="Google" id="ProtNLM"/>
    </source>
</evidence>
<dbReference type="GO" id="GO:0005506">
    <property type="term" value="F:iron ion binding"/>
    <property type="evidence" value="ECO:0007669"/>
    <property type="project" value="InterPro"/>
</dbReference>
<dbReference type="PROSITE" id="PS00086">
    <property type="entry name" value="CYTOCHROME_P450"/>
    <property type="match status" value="1"/>
</dbReference>
<keyword evidence="16" id="KW-1185">Reference proteome</keyword>
<name>A0A7R9QQE8_9ACAR</name>
<dbReference type="PANTHER" id="PTHR24302:SF15">
    <property type="entry name" value="FATTY-ACID PEROXYGENASE"/>
    <property type="match status" value="1"/>
</dbReference>
<dbReference type="Gene3D" id="1.10.630.10">
    <property type="entry name" value="Cytochrome P450"/>
    <property type="match status" value="1"/>
</dbReference>
<keyword evidence="6 12" id="KW-0479">Metal-binding</keyword>
<keyword evidence="9 12" id="KW-0408">Iron</keyword>
<evidence type="ECO:0000256" key="2">
    <source>
        <dbReference type="ARBA" id="ARBA00004174"/>
    </source>
</evidence>
<dbReference type="EMBL" id="OC923030">
    <property type="protein sequence ID" value="CAD7654586.1"/>
    <property type="molecule type" value="Genomic_DNA"/>
</dbReference>
<sequence>MYFLLLYMIVVILLILAFLYHKWTFWKRQGIPNDLSSKSGLPFHVTDNESHRKYGKIVGYYEGLKPCLSITDPNLIRKVLVTEFHSFVNHRELTDESEHMNKGLFFSRYPNWKRIRAIHSPSFSTGKLKAMKPMIEKTMDQLIAKLDPKASDQQIVDFRHYYDSLTFDVITRAAAGVHTGAVDNPVNNLLLTAVKKLLQKDQDMWDWMVFFMPFIRNFVEIKFFDGKSQEIISESIRRVIRERTEKNIDVPDLLQYSIDYSVLSAKVIRNKEFASFEKLTEDEVLGQSMNIIAAGYETTATQLCFMTRLLALNPNHQNRLVDEIKTTFADNSDIDYDRLMKMSFLDAFVKEVMRINCSVNRIDRITTNDTYLGGIFVPKGTNIIIPIWALHVDPDHFPDPMEFKPDRFMPDNEHLIKDYTYLPFGTGPRNCIGMRFALMEMKYSLVRLLRKYEFLVCDETPDLDYFAPLIQIACMKQMKVRVKHR</sequence>
<evidence type="ECO:0000256" key="13">
    <source>
        <dbReference type="RuleBase" id="RU000461"/>
    </source>
</evidence>
<evidence type="ECO:0000256" key="10">
    <source>
        <dbReference type="ARBA" id="ARBA00023033"/>
    </source>
</evidence>
<keyword evidence="5 12" id="KW-0349">Heme</keyword>
<evidence type="ECO:0000256" key="1">
    <source>
        <dbReference type="ARBA" id="ARBA00001971"/>
    </source>
</evidence>
<evidence type="ECO:0000256" key="4">
    <source>
        <dbReference type="ARBA" id="ARBA00010617"/>
    </source>
</evidence>
<comment type="similarity">
    <text evidence="4 13">Belongs to the cytochrome P450 family.</text>
</comment>
<reference evidence="15" key="1">
    <citation type="submission" date="2020-11" db="EMBL/GenBank/DDBJ databases">
        <authorList>
            <person name="Tran Van P."/>
        </authorList>
    </citation>
    <scope>NUCLEOTIDE SEQUENCE</scope>
</reference>
<dbReference type="InterPro" id="IPR017972">
    <property type="entry name" value="Cyt_P450_CS"/>
</dbReference>
<evidence type="ECO:0000256" key="6">
    <source>
        <dbReference type="ARBA" id="ARBA00022723"/>
    </source>
</evidence>
<dbReference type="CDD" id="cd11055">
    <property type="entry name" value="CYP3A-like"/>
    <property type="match status" value="1"/>
</dbReference>
<dbReference type="SUPFAM" id="SSF48264">
    <property type="entry name" value="Cytochrome P450"/>
    <property type="match status" value="1"/>
</dbReference>
<feature type="binding site" description="axial binding residue" evidence="12">
    <location>
        <position position="431"/>
    </location>
    <ligand>
        <name>heme</name>
        <dbReference type="ChEBI" id="CHEBI:30413"/>
    </ligand>
    <ligandPart>
        <name>Fe</name>
        <dbReference type="ChEBI" id="CHEBI:18248"/>
    </ligandPart>
</feature>
<keyword evidence="14" id="KW-0472">Membrane</keyword>
<evidence type="ECO:0000256" key="8">
    <source>
        <dbReference type="ARBA" id="ARBA00023002"/>
    </source>
</evidence>